<dbReference type="RefSeq" id="WP_207617550.1">
    <property type="nucleotide sequence ID" value="NZ_JAFNLL010000053.1"/>
</dbReference>
<keyword evidence="2" id="KW-0472">Membrane</keyword>
<dbReference type="InterPro" id="IPR021454">
    <property type="entry name" value="DUF3105"/>
</dbReference>
<dbReference type="AlphaFoldDB" id="A0A939HF22"/>
<organism evidence="3 4">
    <name type="scientific">Arthrobacter cavernae</name>
    <dbReference type="NCBI Taxonomy" id="2817681"/>
    <lineage>
        <taxon>Bacteria</taxon>
        <taxon>Bacillati</taxon>
        <taxon>Actinomycetota</taxon>
        <taxon>Actinomycetes</taxon>
        <taxon>Micrococcales</taxon>
        <taxon>Micrococcaceae</taxon>
        <taxon>Arthrobacter</taxon>
    </lineage>
</organism>
<accession>A0A939HF22</accession>
<comment type="caution">
    <text evidence="3">The sequence shown here is derived from an EMBL/GenBank/DDBJ whole genome shotgun (WGS) entry which is preliminary data.</text>
</comment>
<feature type="region of interest" description="Disordered" evidence="1">
    <location>
        <begin position="1"/>
        <end position="35"/>
    </location>
</feature>
<evidence type="ECO:0000313" key="4">
    <source>
        <dbReference type="Proteomes" id="UP000664164"/>
    </source>
</evidence>
<feature type="transmembrane region" description="Helical" evidence="2">
    <location>
        <begin position="55"/>
        <end position="78"/>
    </location>
</feature>
<name>A0A939HF22_9MICC</name>
<keyword evidence="4" id="KW-1185">Reference proteome</keyword>
<feature type="compositionally biased region" description="Polar residues" evidence="1">
    <location>
        <begin position="21"/>
        <end position="30"/>
    </location>
</feature>
<feature type="region of interest" description="Disordered" evidence="1">
    <location>
        <begin position="211"/>
        <end position="235"/>
    </location>
</feature>
<keyword evidence="2" id="KW-0812">Transmembrane</keyword>
<reference evidence="3" key="1">
    <citation type="submission" date="2021-03" db="EMBL/GenBank/DDBJ databases">
        <title>A new species, PO-11, isolated from a karst cave deposit.</title>
        <authorList>
            <person name="Zhaoxiaoyong W."/>
        </authorList>
    </citation>
    <scope>NUCLEOTIDE SEQUENCE</scope>
    <source>
        <strain evidence="3">PO-11</strain>
    </source>
</reference>
<evidence type="ECO:0000313" key="3">
    <source>
        <dbReference type="EMBL" id="MBO1269679.1"/>
    </source>
</evidence>
<evidence type="ECO:0000256" key="1">
    <source>
        <dbReference type="SAM" id="MobiDB-lite"/>
    </source>
</evidence>
<keyword evidence="2" id="KW-1133">Transmembrane helix</keyword>
<gene>
    <name evidence="3" type="ORF">J1902_17200</name>
</gene>
<sequence length="235" mass="24578">MSRSKKPGRPAGTAGPESQPGAGSNPTLKQQRAAHIQQKLAGFKLQHRRARRNRLILITTAWTVGIALVAGLVVFAVMSTMPKSPPAAIDGVQVFSGLSANHVQTPAKYGQNPPVGGDHSAVPLNCAVYSEPVPNENAVHSLEHGAVWVTYDPQAVSGAQLETLRKDIPSTYAILSPYIGLPSPVVASAWGVQLKAAGADDPRVKDFISKYRSAKSAPEPGAPCTGGLDGPGKIK</sequence>
<protein>
    <submittedName>
        <fullName evidence="3">DUF3105 domain-containing protein</fullName>
    </submittedName>
</protein>
<proteinExistence type="predicted"/>
<dbReference type="Proteomes" id="UP000664164">
    <property type="component" value="Unassembled WGS sequence"/>
</dbReference>
<evidence type="ECO:0000256" key="2">
    <source>
        <dbReference type="SAM" id="Phobius"/>
    </source>
</evidence>
<dbReference type="Pfam" id="PF11303">
    <property type="entry name" value="DUF3105"/>
    <property type="match status" value="1"/>
</dbReference>
<dbReference type="EMBL" id="JAFNLL010000053">
    <property type="protein sequence ID" value="MBO1269679.1"/>
    <property type="molecule type" value="Genomic_DNA"/>
</dbReference>